<dbReference type="SMART" id="SM00448">
    <property type="entry name" value="REC"/>
    <property type="match status" value="1"/>
</dbReference>
<dbReference type="GO" id="GO:0000155">
    <property type="term" value="F:phosphorelay sensor kinase activity"/>
    <property type="evidence" value="ECO:0007669"/>
    <property type="project" value="InterPro"/>
</dbReference>
<evidence type="ECO:0000256" key="9">
    <source>
        <dbReference type="ARBA" id="ARBA00022741"/>
    </source>
</evidence>
<comment type="subcellular location">
    <subcellularLocation>
        <location evidence="2">Cell inner membrane</location>
        <topology evidence="2">Multi-pass membrane protein</topology>
    </subcellularLocation>
</comment>
<evidence type="ECO:0000256" key="2">
    <source>
        <dbReference type="ARBA" id="ARBA00004429"/>
    </source>
</evidence>
<evidence type="ECO:0000256" key="16">
    <source>
        <dbReference type="PROSITE-ProRule" id="PRU00169"/>
    </source>
</evidence>
<dbReference type="RefSeq" id="WP_169727530.1">
    <property type="nucleotide sequence ID" value="NZ_CP018632.1"/>
</dbReference>
<dbReference type="PROSITE" id="PS50110">
    <property type="entry name" value="RESPONSE_REGULATORY"/>
    <property type="match status" value="1"/>
</dbReference>
<evidence type="ECO:0000256" key="8">
    <source>
        <dbReference type="ARBA" id="ARBA00022692"/>
    </source>
</evidence>
<dbReference type="SUPFAM" id="SSF52172">
    <property type="entry name" value="CheY-like"/>
    <property type="match status" value="1"/>
</dbReference>
<dbReference type="Gene3D" id="3.30.450.20">
    <property type="entry name" value="PAS domain"/>
    <property type="match status" value="1"/>
</dbReference>
<dbReference type="SMART" id="SM00073">
    <property type="entry name" value="HPT"/>
    <property type="match status" value="2"/>
</dbReference>
<dbReference type="EMBL" id="CP018632">
    <property type="protein sequence ID" value="ASJ75346.1"/>
    <property type="molecule type" value="Genomic_DNA"/>
</dbReference>
<dbReference type="SMART" id="SM00387">
    <property type="entry name" value="HATPase_c"/>
    <property type="match status" value="1"/>
</dbReference>
<dbReference type="Gene3D" id="1.10.287.130">
    <property type="match status" value="1"/>
</dbReference>
<feature type="domain" description="HPt" evidence="23">
    <location>
        <begin position="886"/>
        <end position="976"/>
    </location>
</feature>
<dbReference type="InterPro" id="IPR036641">
    <property type="entry name" value="HPT_dom_sf"/>
</dbReference>
<dbReference type="InterPro" id="IPR005467">
    <property type="entry name" value="His_kinase_dom"/>
</dbReference>
<feature type="modified residue" description="Phosphohistidine" evidence="15">
    <location>
        <position position="781"/>
    </location>
</feature>
<feature type="modified residue" description="Phosphohistidine" evidence="15">
    <location>
        <position position="925"/>
    </location>
</feature>
<dbReference type="PROSITE" id="PS50894">
    <property type="entry name" value="HPT"/>
    <property type="match status" value="2"/>
</dbReference>
<dbReference type="PROSITE" id="PS50109">
    <property type="entry name" value="HIS_KIN"/>
    <property type="match status" value="1"/>
</dbReference>
<evidence type="ECO:0000259" key="20">
    <source>
        <dbReference type="PROSITE" id="PS50110"/>
    </source>
</evidence>
<evidence type="ECO:0000256" key="17">
    <source>
        <dbReference type="SAM" id="MobiDB-lite"/>
    </source>
</evidence>
<dbReference type="SUPFAM" id="SSF55785">
    <property type="entry name" value="PYP-like sensor domain (PAS domain)"/>
    <property type="match status" value="1"/>
</dbReference>
<dbReference type="InterPro" id="IPR035965">
    <property type="entry name" value="PAS-like_dom_sf"/>
</dbReference>
<dbReference type="PRINTS" id="PR00344">
    <property type="entry name" value="BCTRLSENSOR"/>
</dbReference>
<dbReference type="Gene3D" id="1.20.120.160">
    <property type="entry name" value="HPT domain"/>
    <property type="match status" value="2"/>
</dbReference>
<evidence type="ECO:0000256" key="1">
    <source>
        <dbReference type="ARBA" id="ARBA00000085"/>
    </source>
</evidence>
<dbReference type="InterPro" id="IPR001789">
    <property type="entry name" value="Sig_transdc_resp-reg_receiver"/>
</dbReference>
<dbReference type="CDD" id="cd17546">
    <property type="entry name" value="REC_hyHK_CKI1_RcsC-like"/>
    <property type="match status" value="1"/>
</dbReference>
<dbReference type="Pfam" id="PF01627">
    <property type="entry name" value="Hpt"/>
    <property type="match status" value="2"/>
</dbReference>
<keyword evidence="13" id="KW-0902">Two-component regulatory system</keyword>
<dbReference type="GO" id="GO:0005886">
    <property type="term" value="C:plasma membrane"/>
    <property type="evidence" value="ECO:0007669"/>
    <property type="project" value="UniProtKB-SubCell"/>
</dbReference>
<keyword evidence="9" id="KW-0547">Nucleotide-binding</keyword>
<accession>A0A2Z2NV45</accession>
<dbReference type="SUPFAM" id="SSF47384">
    <property type="entry name" value="Homodimeric domain of signal transducing histidine kinase"/>
    <property type="match status" value="1"/>
</dbReference>
<feature type="domain" description="HPt" evidence="23">
    <location>
        <begin position="742"/>
        <end position="831"/>
    </location>
</feature>
<dbReference type="GO" id="GO:0009927">
    <property type="term" value="F:histidine phosphotransfer kinase activity"/>
    <property type="evidence" value="ECO:0007669"/>
    <property type="project" value="TreeGrafter"/>
</dbReference>
<keyword evidence="14 18" id="KW-0472">Membrane</keyword>
<keyword evidence="11" id="KW-0067">ATP-binding</keyword>
<evidence type="ECO:0000256" key="15">
    <source>
        <dbReference type="PROSITE-ProRule" id="PRU00110"/>
    </source>
</evidence>
<dbReference type="InterPro" id="IPR008207">
    <property type="entry name" value="Sig_transdc_His_kin_Hpt_dom"/>
</dbReference>
<keyword evidence="4" id="KW-1003">Cell membrane</keyword>
<feature type="region of interest" description="Disordered" evidence="17">
    <location>
        <begin position="698"/>
        <end position="718"/>
    </location>
</feature>
<evidence type="ECO:0000256" key="6">
    <source>
        <dbReference type="ARBA" id="ARBA00022553"/>
    </source>
</evidence>
<dbReference type="SMART" id="SM00388">
    <property type="entry name" value="HisKA"/>
    <property type="match status" value="1"/>
</dbReference>
<dbReference type="GO" id="GO:0005524">
    <property type="term" value="F:ATP binding"/>
    <property type="evidence" value="ECO:0007669"/>
    <property type="project" value="UniProtKB-KW"/>
</dbReference>
<evidence type="ECO:0000256" key="12">
    <source>
        <dbReference type="ARBA" id="ARBA00022989"/>
    </source>
</evidence>
<feature type="domain" description="PAC" evidence="22">
    <location>
        <begin position="257"/>
        <end position="309"/>
    </location>
</feature>
<keyword evidence="12 18" id="KW-1133">Transmembrane helix</keyword>
<dbReference type="PROSITE" id="PS50112">
    <property type="entry name" value="PAS"/>
    <property type="match status" value="1"/>
</dbReference>
<evidence type="ECO:0000313" key="25">
    <source>
        <dbReference type="Proteomes" id="UP000250079"/>
    </source>
</evidence>
<evidence type="ECO:0000313" key="24">
    <source>
        <dbReference type="EMBL" id="ASJ75346.1"/>
    </source>
</evidence>
<gene>
    <name evidence="24" type="primary">luxQ_5</name>
    <name evidence="24" type="ORF">IMCC3135_26455</name>
</gene>
<keyword evidence="8 18" id="KW-0812">Transmembrane</keyword>
<feature type="domain" description="PAS" evidence="21">
    <location>
        <begin position="182"/>
        <end position="226"/>
    </location>
</feature>
<dbReference type="InterPro" id="IPR003594">
    <property type="entry name" value="HATPase_dom"/>
</dbReference>
<dbReference type="FunFam" id="3.30.565.10:FF:000078">
    <property type="entry name" value="Two-component sensor histidine kinase"/>
    <property type="match status" value="1"/>
</dbReference>
<evidence type="ECO:0000256" key="14">
    <source>
        <dbReference type="ARBA" id="ARBA00023136"/>
    </source>
</evidence>
<evidence type="ECO:0000256" key="5">
    <source>
        <dbReference type="ARBA" id="ARBA00022519"/>
    </source>
</evidence>
<dbReference type="InterPro" id="IPR036097">
    <property type="entry name" value="HisK_dim/P_sf"/>
</dbReference>
<dbReference type="Gene3D" id="3.30.565.10">
    <property type="entry name" value="Histidine kinase-like ATPase, C-terminal domain"/>
    <property type="match status" value="1"/>
</dbReference>
<dbReference type="Proteomes" id="UP000250079">
    <property type="component" value="Chromosome"/>
</dbReference>
<dbReference type="Pfam" id="PF02518">
    <property type="entry name" value="HATPase_c"/>
    <property type="match status" value="1"/>
</dbReference>
<dbReference type="PANTHER" id="PTHR43047">
    <property type="entry name" value="TWO-COMPONENT HISTIDINE PROTEIN KINASE"/>
    <property type="match status" value="1"/>
</dbReference>
<feature type="transmembrane region" description="Helical" evidence="18">
    <location>
        <begin position="20"/>
        <end position="41"/>
    </location>
</feature>
<dbReference type="SUPFAM" id="SSF47226">
    <property type="entry name" value="Histidine-containing phosphotransfer domain, HPT domain"/>
    <property type="match status" value="2"/>
</dbReference>
<protein>
    <recommendedName>
        <fullName evidence="3">histidine kinase</fullName>
        <ecNumber evidence="3">2.7.13.3</ecNumber>
    </recommendedName>
</protein>
<dbReference type="FunFam" id="1.10.287.130:FF:000038">
    <property type="entry name" value="Sensory transduction histidine kinase"/>
    <property type="match status" value="1"/>
</dbReference>
<feature type="modified residue" description="4-aspartylphosphate" evidence="16">
    <location>
        <position position="630"/>
    </location>
</feature>
<dbReference type="PANTHER" id="PTHR43047:SF72">
    <property type="entry name" value="OSMOSENSING HISTIDINE PROTEIN KINASE SLN1"/>
    <property type="match status" value="1"/>
</dbReference>
<dbReference type="InterPro" id="IPR000014">
    <property type="entry name" value="PAS"/>
</dbReference>
<dbReference type="InterPro" id="IPR011006">
    <property type="entry name" value="CheY-like_superfamily"/>
</dbReference>
<dbReference type="NCBIfam" id="TIGR00229">
    <property type="entry name" value="sensory_box"/>
    <property type="match status" value="1"/>
</dbReference>
<dbReference type="InterPro" id="IPR036890">
    <property type="entry name" value="HATPase_C_sf"/>
</dbReference>
<feature type="domain" description="Histidine kinase" evidence="19">
    <location>
        <begin position="327"/>
        <end position="547"/>
    </location>
</feature>
<evidence type="ECO:0000256" key="11">
    <source>
        <dbReference type="ARBA" id="ARBA00022840"/>
    </source>
</evidence>
<evidence type="ECO:0000256" key="4">
    <source>
        <dbReference type="ARBA" id="ARBA00022475"/>
    </source>
</evidence>
<dbReference type="Pfam" id="PF00072">
    <property type="entry name" value="Response_reg"/>
    <property type="match status" value="1"/>
</dbReference>
<dbReference type="CDD" id="cd16922">
    <property type="entry name" value="HATPase_EvgS-ArcB-TorS-like"/>
    <property type="match status" value="1"/>
</dbReference>
<feature type="transmembrane region" description="Helical" evidence="18">
    <location>
        <begin position="151"/>
        <end position="169"/>
    </location>
</feature>
<evidence type="ECO:0000256" key="10">
    <source>
        <dbReference type="ARBA" id="ARBA00022777"/>
    </source>
</evidence>
<organism evidence="24 25">
    <name type="scientific">Granulosicoccus antarcticus IMCC3135</name>
    <dbReference type="NCBI Taxonomy" id="1192854"/>
    <lineage>
        <taxon>Bacteria</taxon>
        <taxon>Pseudomonadati</taxon>
        <taxon>Pseudomonadota</taxon>
        <taxon>Gammaproteobacteria</taxon>
        <taxon>Chromatiales</taxon>
        <taxon>Granulosicoccaceae</taxon>
        <taxon>Granulosicoccus</taxon>
    </lineage>
</organism>
<dbReference type="Pfam" id="PF00512">
    <property type="entry name" value="HisKA"/>
    <property type="match status" value="1"/>
</dbReference>
<evidence type="ECO:0000259" key="23">
    <source>
        <dbReference type="PROSITE" id="PS50894"/>
    </source>
</evidence>
<dbReference type="InterPro" id="IPR000700">
    <property type="entry name" value="PAS-assoc_C"/>
</dbReference>
<dbReference type="SUPFAM" id="SSF55874">
    <property type="entry name" value="ATPase domain of HSP90 chaperone/DNA topoisomerase II/histidine kinase"/>
    <property type="match status" value="1"/>
</dbReference>
<dbReference type="Gene3D" id="3.40.50.2300">
    <property type="match status" value="1"/>
</dbReference>
<keyword evidence="7 24" id="KW-0808">Transferase</keyword>
<evidence type="ECO:0000259" key="21">
    <source>
        <dbReference type="PROSITE" id="PS50112"/>
    </source>
</evidence>
<dbReference type="Pfam" id="PF08448">
    <property type="entry name" value="PAS_4"/>
    <property type="match status" value="1"/>
</dbReference>
<evidence type="ECO:0000256" key="3">
    <source>
        <dbReference type="ARBA" id="ARBA00012438"/>
    </source>
</evidence>
<proteinExistence type="predicted"/>
<dbReference type="PROSITE" id="PS50113">
    <property type="entry name" value="PAC"/>
    <property type="match status" value="1"/>
</dbReference>
<dbReference type="EC" id="2.7.13.3" evidence="3"/>
<keyword evidence="5" id="KW-0997">Cell inner membrane</keyword>
<dbReference type="AlphaFoldDB" id="A0A2Z2NV45"/>
<evidence type="ECO:0000256" key="7">
    <source>
        <dbReference type="ARBA" id="ARBA00022679"/>
    </source>
</evidence>
<feature type="domain" description="Response regulatory" evidence="20">
    <location>
        <begin position="581"/>
        <end position="695"/>
    </location>
</feature>
<comment type="catalytic activity">
    <reaction evidence="1">
        <text>ATP + protein L-histidine = ADP + protein N-phospho-L-histidine.</text>
        <dbReference type="EC" id="2.7.13.3"/>
    </reaction>
</comment>
<reference evidence="24 25" key="1">
    <citation type="submission" date="2016-12" db="EMBL/GenBank/DDBJ databases">
        <authorList>
            <person name="Song W.-J."/>
            <person name="Kurnit D.M."/>
        </authorList>
    </citation>
    <scope>NUCLEOTIDE SEQUENCE [LARGE SCALE GENOMIC DNA]</scope>
    <source>
        <strain evidence="24 25">IMCC3135</strain>
    </source>
</reference>
<dbReference type="CDD" id="cd00130">
    <property type="entry name" value="PAS"/>
    <property type="match status" value="1"/>
</dbReference>
<keyword evidence="25" id="KW-1185">Reference proteome</keyword>
<evidence type="ECO:0000256" key="18">
    <source>
        <dbReference type="SAM" id="Phobius"/>
    </source>
</evidence>
<keyword evidence="10 24" id="KW-0418">Kinase</keyword>
<evidence type="ECO:0000256" key="13">
    <source>
        <dbReference type="ARBA" id="ARBA00023012"/>
    </source>
</evidence>
<dbReference type="KEGG" id="gai:IMCC3135_26455"/>
<dbReference type="InterPro" id="IPR013656">
    <property type="entry name" value="PAS_4"/>
</dbReference>
<evidence type="ECO:0000259" key="19">
    <source>
        <dbReference type="PROSITE" id="PS50109"/>
    </source>
</evidence>
<dbReference type="CDD" id="cd00082">
    <property type="entry name" value="HisKA"/>
    <property type="match status" value="1"/>
</dbReference>
<dbReference type="CDD" id="cd00088">
    <property type="entry name" value="HPT"/>
    <property type="match status" value="2"/>
</dbReference>
<dbReference type="InterPro" id="IPR004358">
    <property type="entry name" value="Sig_transdc_His_kin-like_C"/>
</dbReference>
<evidence type="ECO:0000259" key="22">
    <source>
        <dbReference type="PROSITE" id="PS50113"/>
    </source>
</evidence>
<sequence length="986" mass="107529">MSRLVALFKARPRLPARFHITVGLVSVMTTMVLVANFAGFVPDRNSAVLEGQLALAESVASSTSLLLRRGGLPDIKDHLEFVLDRQAALTSIVLEREQNSSTVTLGVPINEAVNAFQFPLMRGNRPWGELTFQFDEQRTQSLIDRWRESPFGLLSFISLLCFPAIYFYLGKMLKELNPSSAVPGRVRSALDTIAEALIVIDRQGNIVLANSAFASLNGQSADKLLGVQANRLGWQILGDDKTLFPWQQALDLGLPTRNTMTGFVDSDGQVRKFLVNCSPVTGAEGRVGGVLISMDDVTLLEEKEMLLRQSMHEAEEANLAKSEFLSNMSHEIRTPMTAILGFTEVLKRGMSLSKDEQQKHLKTISDSGQHLLELINDVLDLSKVESGAMEVESIPANVCQVAHDVIKVLQVKAAEKQVELKLELLTELPETVISDPARLRQIMTNLVGNAIKFTEQGSVSIAISCTPVDNSMTVVITDTGIGMTPEQQASIFEAFTQADSSINRRFGGTGLGLSISRNFAEALGGGIAVSSVPGQGSTFTLTMPTGDLAGVPLYGSDELLSMIDSIDTQMGESHWVFPAASVLVVDDAVENRDLLSLVLKDLGLQVTLAVNGREAVDLLDTQEFEAILMDIQMPVMDGYQAVAALRAKGVTVPVVALTANAMKGYEEKIKQAGFSHYQTKPIDLDKLTRLLGKLLKGVEHAGPSEPGPTEDAETPIVQEQSSTAAPATVSECQYLFSSLVNSNPKMKPIVERFLGKLKTQLQAMRDAHQAQRWQELADLAHWLKGSGGTVGFDQLYEPAKDLEQSAKDHDKELAMELLTQIESLSERLRSDPSDDSNRQVCADELKRIELEKEKASHEGQVTQTPDHLSSESLAVDTPVISLLLDQNPRFHSIVERFVTKLEEQNSLLVSACEQADWNQVAELAHWLKGSGGSVGFDGFTALAAELEQDAKAGSAEKVRSSIDAIQIYSDRVLQGWNDPTSQRKSA</sequence>
<dbReference type="InterPro" id="IPR003661">
    <property type="entry name" value="HisK_dim/P_dom"/>
</dbReference>
<keyword evidence="6 16" id="KW-0597">Phosphoprotein</keyword>
<name>A0A2Z2NV45_9GAMM</name>